<feature type="region of interest" description="Disordered" evidence="2">
    <location>
        <begin position="1"/>
        <end position="20"/>
    </location>
</feature>
<dbReference type="OrthoDB" id="245989at2759"/>
<protein>
    <recommendedName>
        <fullName evidence="3">ABC transporter domain-containing protein</fullName>
    </recommendedName>
</protein>
<dbReference type="InterPro" id="IPR003439">
    <property type="entry name" value="ABC_transporter-like_ATP-bd"/>
</dbReference>
<dbReference type="Gene3D" id="3.40.50.300">
    <property type="entry name" value="P-loop containing nucleotide triphosphate hydrolases"/>
    <property type="match status" value="1"/>
</dbReference>
<proteinExistence type="predicted"/>
<gene>
    <name evidence="4" type="ORF">UA08_04982</name>
</gene>
<evidence type="ECO:0000259" key="3">
    <source>
        <dbReference type="Pfam" id="PF00005"/>
    </source>
</evidence>
<dbReference type="AlphaFoldDB" id="A0A225AK98"/>
<keyword evidence="1" id="KW-0813">Transport</keyword>
<comment type="caution">
    <text evidence="4">The sequence shown here is derived from an EMBL/GenBank/DDBJ whole genome shotgun (WGS) entry which is preliminary data.</text>
</comment>
<dbReference type="EMBL" id="LFMY01000006">
    <property type="protein sequence ID" value="OKL59813.1"/>
    <property type="molecule type" value="Genomic_DNA"/>
</dbReference>
<dbReference type="STRING" id="1441469.A0A225AK98"/>
<accession>A0A225AK98</accession>
<dbReference type="Proteomes" id="UP000214365">
    <property type="component" value="Unassembled WGS sequence"/>
</dbReference>
<evidence type="ECO:0000313" key="4">
    <source>
        <dbReference type="EMBL" id="OKL59813.1"/>
    </source>
</evidence>
<name>A0A225AK98_TALAT</name>
<evidence type="ECO:0000256" key="1">
    <source>
        <dbReference type="ARBA" id="ARBA00022448"/>
    </source>
</evidence>
<dbReference type="PANTHER" id="PTHR19241">
    <property type="entry name" value="ATP-BINDING CASSETTE TRANSPORTER"/>
    <property type="match status" value="1"/>
</dbReference>
<feature type="domain" description="ABC transporter" evidence="3">
    <location>
        <begin position="28"/>
        <end position="143"/>
    </location>
</feature>
<dbReference type="RefSeq" id="XP_020119934.1">
    <property type="nucleotide sequence ID" value="XM_020267312.1"/>
</dbReference>
<dbReference type="GO" id="GO:0016887">
    <property type="term" value="F:ATP hydrolysis activity"/>
    <property type="evidence" value="ECO:0007669"/>
    <property type="project" value="InterPro"/>
</dbReference>
<dbReference type="SUPFAM" id="SSF52540">
    <property type="entry name" value="P-loop containing nucleoside triphosphate hydrolases"/>
    <property type="match status" value="1"/>
</dbReference>
<dbReference type="InterPro" id="IPR027417">
    <property type="entry name" value="P-loop_NTPase"/>
</dbReference>
<feature type="compositionally biased region" description="Polar residues" evidence="2">
    <location>
        <begin position="1"/>
        <end position="18"/>
    </location>
</feature>
<organism evidence="4 5">
    <name type="scientific">Talaromyces atroroseus</name>
    <dbReference type="NCBI Taxonomy" id="1441469"/>
    <lineage>
        <taxon>Eukaryota</taxon>
        <taxon>Fungi</taxon>
        <taxon>Dikarya</taxon>
        <taxon>Ascomycota</taxon>
        <taxon>Pezizomycotina</taxon>
        <taxon>Eurotiomycetes</taxon>
        <taxon>Eurotiomycetidae</taxon>
        <taxon>Eurotiales</taxon>
        <taxon>Trichocomaceae</taxon>
        <taxon>Talaromyces</taxon>
        <taxon>Talaromyces sect. Trachyspermi</taxon>
    </lineage>
</organism>
<keyword evidence="5" id="KW-1185">Reference proteome</keyword>
<reference evidence="4 5" key="1">
    <citation type="submission" date="2015-06" db="EMBL/GenBank/DDBJ databases">
        <title>Talaromyces atroroseus IBT 11181 draft genome.</title>
        <authorList>
            <person name="Rasmussen K.B."/>
            <person name="Rasmussen S."/>
            <person name="Petersen B."/>
            <person name="Sicheritz-Ponten T."/>
            <person name="Mortensen U.H."/>
            <person name="Thrane U."/>
        </authorList>
    </citation>
    <scope>NUCLEOTIDE SEQUENCE [LARGE SCALE GENOMIC DNA]</scope>
    <source>
        <strain evidence="4 5">IBT 11181</strain>
    </source>
</reference>
<dbReference type="Pfam" id="PF00005">
    <property type="entry name" value="ABC_tran"/>
    <property type="match status" value="1"/>
</dbReference>
<dbReference type="GeneID" id="31004738"/>
<sequence>MFYTFASTPTLGGSPSQRNPKRVKALANLREEYEAIIGEVCYNGLDAAEMKARRPGDVAFAGEDDVHFHSLSVGTTLRFALNARTPVNLPNRIQILHEDLQVLLELFDLSHVANVPVGNDYIRGVSGGQRHRVTLAEAFCTRARTGPLVSVTSEDFERRFRESQRCANSLVEFSDYEGFRHRRFCATSCRFVERSMNVPSATIASTLPIAAPGLQKRPGPSPKL</sequence>
<evidence type="ECO:0000256" key="2">
    <source>
        <dbReference type="SAM" id="MobiDB-lite"/>
    </source>
</evidence>
<dbReference type="GO" id="GO:0005524">
    <property type="term" value="F:ATP binding"/>
    <property type="evidence" value="ECO:0007669"/>
    <property type="project" value="InterPro"/>
</dbReference>
<evidence type="ECO:0000313" key="5">
    <source>
        <dbReference type="Proteomes" id="UP000214365"/>
    </source>
</evidence>